<dbReference type="GeneID" id="43600424"/>
<proteinExistence type="inferred from homology"/>
<evidence type="ECO:0000313" key="15">
    <source>
        <dbReference type="Proteomes" id="UP000254866"/>
    </source>
</evidence>
<keyword evidence="5" id="KW-0479">Metal-binding</keyword>
<dbReference type="CDD" id="cd13854">
    <property type="entry name" value="CuRO_1_MaLCC_like"/>
    <property type="match status" value="1"/>
</dbReference>
<dbReference type="PANTHER" id="PTHR11709:SF87">
    <property type="entry name" value="LACCASE"/>
    <property type="match status" value="1"/>
</dbReference>
<dbReference type="AlphaFoldDB" id="A0A370TGX2"/>
<dbReference type="InterPro" id="IPR045087">
    <property type="entry name" value="Cu-oxidase_fam"/>
</dbReference>
<dbReference type="EMBL" id="NPIC01000007">
    <property type="protein sequence ID" value="RDL34447.1"/>
    <property type="molecule type" value="Genomic_DNA"/>
</dbReference>
<evidence type="ECO:0000256" key="8">
    <source>
        <dbReference type="ARBA" id="ARBA00023180"/>
    </source>
</evidence>
<keyword evidence="7" id="KW-0186">Copper</keyword>
<keyword evidence="10" id="KW-0732">Signal</keyword>
<dbReference type="InterPro" id="IPR011706">
    <property type="entry name" value="Cu-oxidase_C"/>
</dbReference>
<keyword evidence="15" id="KW-1185">Reference proteome</keyword>
<feature type="chain" id="PRO_5016753898" description="laccase" evidence="10">
    <location>
        <begin position="19"/>
        <end position="579"/>
    </location>
</feature>
<dbReference type="FunFam" id="2.60.40.420:FF:000045">
    <property type="entry name" value="Laccase 2"/>
    <property type="match status" value="1"/>
</dbReference>
<organism evidence="14 15">
    <name type="scientific">Venustampulla echinocandica</name>
    <dbReference type="NCBI Taxonomy" id="2656787"/>
    <lineage>
        <taxon>Eukaryota</taxon>
        <taxon>Fungi</taxon>
        <taxon>Dikarya</taxon>
        <taxon>Ascomycota</taxon>
        <taxon>Pezizomycotina</taxon>
        <taxon>Leotiomycetes</taxon>
        <taxon>Helotiales</taxon>
        <taxon>Pleuroascaceae</taxon>
        <taxon>Venustampulla</taxon>
    </lineage>
</organism>
<gene>
    <name evidence="14" type="ORF">BP5553_07575</name>
</gene>
<comment type="caution">
    <text evidence="14">The sequence shown here is derived from an EMBL/GenBank/DDBJ whole genome shotgun (WGS) entry which is preliminary data.</text>
</comment>
<dbReference type="Proteomes" id="UP000254866">
    <property type="component" value="Unassembled WGS sequence"/>
</dbReference>
<dbReference type="RefSeq" id="XP_031867429.1">
    <property type="nucleotide sequence ID" value="XM_032016198.1"/>
</dbReference>
<dbReference type="GO" id="GO:0005507">
    <property type="term" value="F:copper ion binding"/>
    <property type="evidence" value="ECO:0007669"/>
    <property type="project" value="InterPro"/>
</dbReference>
<reference evidence="14 15" key="1">
    <citation type="journal article" date="2018" name="IMA Fungus">
        <title>IMA Genome-F 9: Draft genome sequence of Annulohypoxylon stygium, Aspergillus mulundensis, Berkeleyomyces basicola (syn. Thielaviopsis basicola), Ceratocystis smalleyi, two Cercospora beticola strains, Coleophoma cylindrospora, Fusarium fracticaudum, Phialophora cf. hyalina, and Morchella septimelata.</title>
        <authorList>
            <person name="Wingfield B.D."/>
            <person name="Bills G.F."/>
            <person name="Dong Y."/>
            <person name="Huang W."/>
            <person name="Nel W.J."/>
            <person name="Swalarsk-Parry B.S."/>
            <person name="Vaghefi N."/>
            <person name="Wilken P.M."/>
            <person name="An Z."/>
            <person name="de Beer Z.W."/>
            <person name="De Vos L."/>
            <person name="Chen L."/>
            <person name="Duong T.A."/>
            <person name="Gao Y."/>
            <person name="Hammerbacher A."/>
            <person name="Kikkert J.R."/>
            <person name="Li Y."/>
            <person name="Li H."/>
            <person name="Li K."/>
            <person name="Li Q."/>
            <person name="Liu X."/>
            <person name="Ma X."/>
            <person name="Naidoo K."/>
            <person name="Pethybridge S.J."/>
            <person name="Sun J."/>
            <person name="Steenkamp E.T."/>
            <person name="van der Nest M.A."/>
            <person name="van Wyk S."/>
            <person name="Wingfield M.J."/>
            <person name="Xiong C."/>
            <person name="Yue Q."/>
            <person name="Zhang X."/>
        </authorList>
    </citation>
    <scope>NUCLEOTIDE SEQUENCE [LARGE SCALE GENOMIC DNA]</scope>
    <source>
        <strain evidence="14 15">BP 5553</strain>
    </source>
</reference>
<keyword evidence="6" id="KW-0560">Oxidoreductase</keyword>
<dbReference type="GO" id="GO:0046274">
    <property type="term" value="P:lignin catabolic process"/>
    <property type="evidence" value="ECO:0007669"/>
    <property type="project" value="UniProtKB-KW"/>
</dbReference>
<dbReference type="Pfam" id="PF07731">
    <property type="entry name" value="Cu-oxidase_2"/>
    <property type="match status" value="1"/>
</dbReference>
<dbReference type="PANTHER" id="PTHR11709">
    <property type="entry name" value="MULTI-COPPER OXIDASE"/>
    <property type="match status" value="1"/>
</dbReference>
<evidence type="ECO:0000256" key="10">
    <source>
        <dbReference type="SAM" id="SignalP"/>
    </source>
</evidence>
<evidence type="ECO:0000256" key="6">
    <source>
        <dbReference type="ARBA" id="ARBA00023002"/>
    </source>
</evidence>
<dbReference type="Pfam" id="PF00394">
    <property type="entry name" value="Cu-oxidase"/>
    <property type="match status" value="1"/>
</dbReference>
<dbReference type="CDD" id="cd13901">
    <property type="entry name" value="CuRO_3_MaLCC_like"/>
    <property type="match status" value="1"/>
</dbReference>
<keyword evidence="8" id="KW-0325">Glycoprotein</keyword>
<dbReference type="InterPro" id="IPR011707">
    <property type="entry name" value="Cu-oxidase-like_N"/>
</dbReference>
<dbReference type="OrthoDB" id="2121828at2759"/>
<comment type="catalytic activity">
    <reaction evidence="1">
        <text>4 hydroquinone + O2 = 4 benzosemiquinone + 2 H2O</text>
        <dbReference type="Rhea" id="RHEA:11276"/>
        <dbReference type="ChEBI" id="CHEBI:15377"/>
        <dbReference type="ChEBI" id="CHEBI:15379"/>
        <dbReference type="ChEBI" id="CHEBI:17594"/>
        <dbReference type="ChEBI" id="CHEBI:17977"/>
        <dbReference type="EC" id="1.10.3.2"/>
    </reaction>
</comment>
<comment type="cofactor">
    <cofactor evidence="2">
        <name>Cu cation</name>
        <dbReference type="ChEBI" id="CHEBI:23378"/>
    </cofactor>
</comment>
<comment type="similarity">
    <text evidence="3">Belongs to the multicopper oxidase family.</text>
</comment>
<sequence length="579" mass="63840">MWGLKFLAFSLALGLVRTSALPEARLKPVQIRQSSQSCNTPANRQCWLTNGFSVDTDSEVSYPETGGPPIEYFLDIKEKQLAPDGRTKNMLVINGTYPGPTITADWGDRLIIHVTNSMTDNGTSIHWHGISQVGSNTEDGANGVTECPIPPGQTRTYSFIATQHGTAWYHSHYSGQYGDGVLGSIVINGPATQNYEEDLGPLTITDYYTKSMWQMGEDSMHGGPPQAHGALINGVMKNSENEDGSYASYTVKPNTTYRLRIINTGIDNGFKVSLDGHPFTVIQADFVPLKPYNTTWLFVAIGQRYDVVFTTNQAPANYWFRAEVPSGCGSNLMNKKIFAIFSYSTVTAADPTSTASDSSAVTCADPTGLEPRIPKSVPDFTYVNDNTDKLNVGFTGSPVNTWKINDNSISVDWKQPTLRYLADGQAASLSEIPGLNLYELSVPDKFYYWVIQNGLNIPHPIHLHGHEFYILGQTNGTTGQTFSGDKSKLNFEKPPRRDVATLPGNGWMVIAFQANNPGVWLMHCHIAWHVSQGFGVQFLERVSEIPAESLAKVSENCKAWDEWYGTTTYKQPDSGLRRA</sequence>
<evidence type="ECO:0000256" key="2">
    <source>
        <dbReference type="ARBA" id="ARBA00001935"/>
    </source>
</evidence>
<evidence type="ECO:0000256" key="5">
    <source>
        <dbReference type="ARBA" id="ARBA00022723"/>
    </source>
</evidence>
<feature type="domain" description="Plastocyanin-like" evidence="13">
    <location>
        <begin position="76"/>
        <end position="190"/>
    </location>
</feature>
<evidence type="ECO:0000256" key="7">
    <source>
        <dbReference type="ARBA" id="ARBA00023008"/>
    </source>
</evidence>
<feature type="domain" description="Plastocyanin-like" evidence="11">
    <location>
        <begin position="201"/>
        <end position="344"/>
    </location>
</feature>
<dbReference type="InterPro" id="IPR008972">
    <property type="entry name" value="Cupredoxin"/>
</dbReference>
<dbReference type="FunFam" id="2.60.40.420:FF:000021">
    <property type="entry name" value="Extracellular dihydrogeodin oxidase/laccase"/>
    <property type="match status" value="1"/>
</dbReference>
<evidence type="ECO:0000313" key="14">
    <source>
        <dbReference type="EMBL" id="RDL34447.1"/>
    </source>
</evidence>
<evidence type="ECO:0000259" key="13">
    <source>
        <dbReference type="Pfam" id="PF07732"/>
    </source>
</evidence>
<dbReference type="Gene3D" id="2.60.40.420">
    <property type="entry name" value="Cupredoxins - blue copper proteins"/>
    <property type="match status" value="3"/>
</dbReference>
<keyword evidence="9" id="KW-0439">Lignin degradation</keyword>
<accession>A0A370TGX2</accession>
<dbReference type="Pfam" id="PF07732">
    <property type="entry name" value="Cu-oxidase_3"/>
    <property type="match status" value="1"/>
</dbReference>
<protein>
    <recommendedName>
        <fullName evidence="4">laccase</fullName>
        <ecNumber evidence="4">1.10.3.2</ecNumber>
    </recommendedName>
</protein>
<evidence type="ECO:0000259" key="12">
    <source>
        <dbReference type="Pfam" id="PF07731"/>
    </source>
</evidence>
<dbReference type="EC" id="1.10.3.2" evidence="4"/>
<evidence type="ECO:0000259" key="11">
    <source>
        <dbReference type="Pfam" id="PF00394"/>
    </source>
</evidence>
<dbReference type="SUPFAM" id="SSF49503">
    <property type="entry name" value="Cupredoxins"/>
    <property type="match status" value="3"/>
</dbReference>
<dbReference type="CDD" id="cd13880">
    <property type="entry name" value="CuRO_2_MaLCC_like"/>
    <property type="match status" value="1"/>
</dbReference>
<evidence type="ECO:0000256" key="9">
    <source>
        <dbReference type="ARBA" id="ARBA00023185"/>
    </source>
</evidence>
<dbReference type="STRING" id="2656787.A0A370TGX2"/>
<feature type="domain" description="Plastocyanin-like" evidence="12">
    <location>
        <begin position="412"/>
        <end position="542"/>
    </location>
</feature>
<feature type="signal peptide" evidence="10">
    <location>
        <begin position="1"/>
        <end position="18"/>
    </location>
</feature>
<dbReference type="GO" id="GO:0052716">
    <property type="term" value="F:hydroquinone:oxygen oxidoreductase activity"/>
    <property type="evidence" value="ECO:0007669"/>
    <property type="project" value="UniProtKB-EC"/>
</dbReference>
<evidence type="ECO:0000256" key="1">
    <source>
        <dbReference type="ARBA" id="ARBA00000349"/>
    </source>
</evidence>
<name>A0A370TGX2_9HELO</name>
<evidence type="ECO:0000256" key="4">
    <source>
        <dbReference type="ARBA" id="ARBA00012297"/>
    </source>
</evidence>
<evidence type="ECO:0000256" key="3">
    <source>
        <dbReference type="ARBA" id="ARBA00010609"/>
    </source>
</evidence>
<dbReference type="InterPro" id="IPR001117">
    <property type="entry name" value="Cu-oxidase_2nd"/>
</dbReference>